<evidence type="ECO:0000259" key="1">
    <source>
        <dbReference type="Pfam" id="PF13472"/>
    </source>
</evidence>
<dbReference type="Gene3D" id="3.40.50.1110">
    <property type="entry name" value="SGNH hydrolase"/>
    <property type="match status" value="1"/>
</dbReference>
<reference evidence="3" key="1">
    <citation type="submission" date="2017-09" db="EMBL/GenBank/DDBJ databases">
        <title>Depth-based differentiation of microbial function through sediment-hosted aquifers and enrichment of novel symbionts in the deep terrestrial subsurface.</title>
        <authorList>
            <person name="Probst A.J."/>
            <person name="Ladd B."/>
            <person name="Jarett J.K."/>
            <person name="Geller-Mcgrath D.E."/>
            <person name="Sieber C.M.K."/>
            <person name="Emerson J.B."/>
            <person name="Anantharaman K."/>
            <person name="Thomas B.C."/>
            <person name="Malmstrom R."/>
            <person name="Stieglmeier M."/>
            <person name="Klingl A."/>
            <person name="Woyke T."/>
            <person name="Ryan C.M."/>
            <person name="Banfield J.F."/>
        </authorList>
    </citation>
    <scope>NUCLEOTIDE SEQUENCE [LARGE SCALE GENOMIC DNA]</scope>
</reference>
<evidence type="ECO:0000313" key="2">
    <source>
        <dbReference type="EMBL" id="PIZ15970.1"/>
    </source>
</evidence>
<protein>
    <recommendedName>
        <fullName evidence="1">SGNH hydrolase-type esterase domain-containing protein</fullName>
    </recommendedName>
</protein>
<feature type="domain" description="SGNH hydrolase-type esterase" evidence="1">
    <location>
        <begin position="31"/>
        <end position="203"/>
    </location>
</feature>
<proteinExistence type="predicted"/>
<dbReference type="EMBL" id="PFMS01000064">
    <property type="protein sequence ID" value="PIZ15970.1"/>
    <property type="molecule type" value="Genomic_DNA"/>
</dbReference>
<dbReference type="Proteomes" id="UP000234145">
    <property type="component" value="Unassembled WGS sequence"/>
</dbReference>
<dbReference type="InterPro" id="IPR036514">
    <property type="entry name" value="SGNH_hydro_sf"/>
</dbReference>
<gene>
    <name evidence="2" type="ORF">COY51_03835</name>
</gene>
<dbReference type="InterPro" id="IPR045136">
    <property type="entry name" value="Iah1-like"/>
</dbReference>
<name>A0A2H9PB84_9BACT</name>
<dbReference type="AlphaFoldDB" id="A0A2H9PB84"/>
<dbReference type="PANTHER" id="PTHR14209:SF19">
    <property type="entry name" value="ISOAMYL ACETATE-HYDROLYZING ESTERASE 1 HOMOLOG"/>
    <property type="match status" value="1"/>
</dbReference>
<organism evidence="2 3">
    <name type="scientific">Candidatus Desantisbacteria bacterium CG_4_10_14_0_8_um_filter_39_17</name>
    <dbReference type="NCBI Taxonomy" id="1974542"/>
    <lineage>
        <taxon>Bacteria</taxon>
        <taxon>Candidatus Desantisiibacteriota</taxon>
    </lineage>
</organism>
<evidence type="ECO:0000313" key="3">
    <source>
        <dbReference type="Proteomes" id="UP000234145"/>
    </source>
</evidence>
<dbReference type="Pfam" id="PF13472">
    <property type="entry name" value="Lipase_GDSL_2"/>
    <property type="match status" value="1"/>
</dbReference>
<dbReference type="InterPro" id="IPR013830">
    <property type="entry name" value="SGNH_hydro"/>
</dbReference>
<comment type="caution">
    <text evidence="2">The sequence shown here is derived from an EMBL/GenBank/DDBJ whole genome shotgun (WGS) entry which is preliminary data.</text>
</comment>
<accession>A0A2H9PB84</accession>
<dbReference type="PANTHER" id="PTHR14209">
    <property type="entry name" value="ISOAMYL ACETATE-HYDROLYZING ESTERASE 1"/>
    <property type="match status" value="1"/>
</dbReference>
<dbReference type="SUPFAM" id="SSF52266">
    <property type="entry name" value="SGNH hydrolase"/>
    <property type="match status" value="1"/>
</dbReference>
<sequence>MISMLDEPILTPPEVGSFRLNDHLDQFRIVAIGDSNTECSRWERPQRWTGILESFIGSQCKVVNAGMGGTSSNLGLFRWHRDVSPVKPHCVVINFILNDSYIRHYECRSSYVVQCTPDRMDSNLCNMVNFAKAIGASCVFWTSPPVPDWPDNFKRRTNFEIQKEILNSYVKIIERIARDLDVPLVNFWEIFPSIVKDYPGPYFNHPDGYHSNEKSQPIIAKGIAEAVKPIFERWLGKEVGEKDEILY</sequence>